<accession>A0A4D9DJB6</accession>
<keyword evidence="2" id="KW-1185">Reference proteome</keyword>
<dbReference type="Proteomes" id="UP000297703">
    <property type="component" value="Unassembled WGS sequence"/>
</dbReference>
<dbReference type="EMBL" id="QXTE01000508">
    <property type="protein sequence ID" value="TFJ97344.1"/>
    <property type="molecule type" value="Genomic_DNA"/>
</dbReference>
<evidence type="ECO:0000313" key="1">
    <source>
        <dbReference type="EMBL" id="TFJ97344.1"/>
    </source>
</evidence>
<comment type="caution">
    <text evidence="1">The sequence shown here is derived from an EMBL/GenBank/DDBJ whole genome shotgun (WGS) entry which is preliminary data.</text>
</comment>
<proteinExistence type="predicted"/>
<name>A0A4D9DJB6_9SAUR</name>
<dbReference type="AlphaFoldDB" id="A0A4D9DJB6"/>
<sequence length="102" mass="10828">MAITPINPPELINPLAMTQELINNRSSWIGSIATSASAKMAPTSASPAVDTSSAGNALLRRNAPFVERPANICVSPIMVLHSRLKDSKPKLEMCKFVPASPS</sequence>
<gene>
    <name evidence="1" type="ORF">DR999_PMT20854</name>
</gene>
<evidence type="ECO:0000313" key="2">
    <source>
        <dbReference type="Proteomes" id="UP000297703"/>
    </source>
</evidence>
<reference evidence="1 2" key="1">
    <citation type="submission" date="2019-04" db="EMBL/GenBank/DDBJ databases">
        <title>Draft genome of the big-headed turtle Platysternon megacephalum.</title>
        <authorList>
            <person name="Gong S."/>
        </authorList>
    </citation>
    <scope>NUCLEOTIDE SEQUENCE [LARGE SCALE GENOMIC DNA]</scope>
    <source>
        <strain evidence="1">DO16091913</strain>
        <tissue evidence="1">Muscle</tissue>
    </source>
</reference>
<reference evidence="1 2" key="2">
    <citation type="submission" date="2019-04" db="EMBL/GenBank/DDBJ databases">
        <title>The genome sequence of big-headed turtle.</title>
        <authorList>
            <person name="Gong S."/>
        </authorList>
    </citation>
    <scope>NUCLEOTIDE SEQUENCE [LARGE SCALE GENOMIC DNA]</scope>
    <source>
        <strain evidence="1">DO16091913</strain>
        <tissue evidence="1">Muscle</tissue>
    </source>
</reference>
<protein>
    <submittedName>
        <fullName evidence="1">Pre-B-cell leukemia transcription factor 2</fullName>
    </submittedName>
</protein>
<organism evidence="1 2">
    <name type="scientific">Platysternon megacephalum</name>
    <name type="common">big-headed turtle</name>
    <dbReference type="NCBI Taxonomy" id="55544"/>
    <lineage>
        <taxon>Eukaryota</taxon>
        <taxon>Metazoa</taxon>
        <taxon>Chordata</taxon>
        <taxon>Craniata</taxon>
        <taxon>Vertebrata</taxon>
        <taxon>Euteleostomi</taxon>
        <taxon>Archelosauria</taxon>
        <taxon>Testudinata</taxon>
        <taxon>Testudines</taxon>
        <taxon>Cryptodira</taxon>
        <taxon>Durocryptodira</taxon>
        <taxon>Testudinoidea</taxon>
        <taxon>Platysternidae</taxon>
        <taxon>Platysternon</taxon>
    </lineage>
</organism>